<evidence type="ECO:0000313" key="2">
    <source>
        <dbReference type="Ensembl" id="ENSAMXP00000029924.1"/>
    </source>
</evidence>
<feature type="domain" description="Macro" evidence="1">
    <location>
        <begin position="53"/>
        <end position="243"/>
    </location>
</feature>
<dbReference type="Ensembl" id="ENSAMXT00000044483.1">
    <property type="protein sequence ID" value="ENSAMXP00000029924.1"/>
    <property type="gene ID" value="ENSAMXG00000035670.1"/>
</dbReference>
<dbReference type="AlphaFoldDB" id="A0A3B1IL13"/>
<evidence type="ECO:0000313" key="3">
    <source>
        <dbReference type="Proteomes" id="UP000018467"/>
    </source>
</evidence>
<dbReference type="Pfam" id="PF01661">
    <property type="entry name" value="Macro"/>
    <property type="match status" value="1"/>
</dbReference>
<accession>A0A3B1IL13</accession>
<dbReference type="InParanoid" id="A0A3B1IL13"/>
<dbReference type="GeneTree" id="ENSGT00940000158837"/>
<reference evidence="2" key="4">
    <citation type="submission" date="2025-09" db="UniProtKB">
        <authorList>
            <consortium name="Ensembl"/>
        </authorList>
    </citation>
    <scope>IDENTIFICATION</scope>
</reference>
<dbReference type="Proteomes" id="UP000018467">
    <property type="component" value="Unassembled WGS sequence"/>
</dbReference>
<dbReference type="SUPFAM" id="SSF52949">
    <property type="entry name" value="Macro domain-like"/>
    <property type="match status" value="1"/>
</dbReference>
<dbReference type="InterPro" id="IPR043472">
    <property type="entry name" value="Macro_dom-like"/>
</dbReference>
<reference evidence="3" key="2">
    <citation type="journal article" date="2014" name="Nat. Commun.">
        <title>The cavefish genome reveals candidate genes for eye loss.</title>
        <authorList>
            <person name="McGaugh S.E."/>
            <person name="Gross J.B."/>
            <person name="Aken B."/>
            <person name="Blin M."/>
            <person name="Borowsky R."/>
            <person name="Chalopin D."/>
            <person name="Hinaux H."/>
            <person name="Jeffery W.R."/>
            <person name="Keene A."/>
            <person name="Ma L."/>
            <person name="Minx P."/>
            <person name="Murphy D."/>
            <person name="O'Quin K.E."/>
            <person name="Retaux S."/>
            <person name="Rohner N."/>
            <person name="Searle S.M."/>
            <person name="Stahl B.A."/>
            <person name="Tabin C."/>
            <person name="Volff J.N."/>
            <person name="Yoshizawa M."/>
            <person name="Warren W.C."/>
        </authorList>
    </citation>
    <scope>NUCLEOTIDE SEQUENCE [LARGE SCALE GENOMIC DNA]</scope>
    <source>
        <strain evidence="3">female</strain>
    </source>
</reference>
<evidence type="ECO:0000259" key="1">
    <source>
        <dbReference type="PROSITE" id="PS51154"/>
    </source>
</evidence>
<keyword evidence="3" id="KW-1185">Reference proteome</keyword>
<dbReference type="Gene3D" id="3.40.220.10">
    <property type="entry name" value="Leucine Aminopeptidase, subunit E, domain 1"/>
    <property type="match status" value="1"/>
</dbReference>
<dbReference type="STRING" id="7994.ENSAMXP00000029924"/>
<dbReference type="InterPro" id="IPR002589">
    <property type="entry name" value="Macro_dom"/>
</dbReference>
<dbReference type="CDD" id="cd02907">
    <property type="entry name" value="Macro_Af1521_BAL-like"/>
    <property type="match status" value="1"/>
</dbReference>
<protein>
    <recommendedName>
        <fullName evidence="1">Macro domain-containing protein</fullName>
    </recommendedName>
</protein>
<dbReference type="PANTHER" id="PTHR11106:SF111">
    <property type="entry name" value="MACRO DOMAIN-CONTAINING PROTEIN"/>
    <property type="match status" value="1"/>
</dbReference>
<organism evidence="2 3">
    <name type="scientific">Astyanax mexicanus</name>
    <name type="common">Blind cave fish</name>
    <name type="synonym">Astyanax fasciatus mexicanus</name>
    <dbReference type="NCBI Taxonomy" id="7994"/>
    <lineage>
        <taxon>Eukaryota</taxon>
        <taxon>Metazoa</taxon>
        <taxon>Chordata</taxon>
        <taxon>Craniata</taxon>
        <taxon>Vertebrata</taxon>
        <taxon>Euteleostomi</taxon>
        <taxon>Actinopterygii</taxon>
        <taxon>Neopterygii</taxon>
        <taxon>Teleostei</taxon>
        <taxon>Ostariophysi</taxon>
        <taxon>Characiformes</taxon>
        <taxon>Characoidei</taxon>
        <taxon>Acestrorhamphidae</taxon>
        <taxon>Acestrorhamphinae</taxon>
        <taxon>Astyanax</taxon>
    </lineage>
</organism>
<proteinExistence type="predicted"/>
<name>A0A3B1IL13_ASTMX</name>
<sequence length="260" mass="28574">HHARHLEEGSLRSIVWKGYKSHFQSFGNLSKPTSVSHCPQMTQTPVKQHHAPKIRYTKQLSGGMKISVWKDDLTTHKVDAVVNTANEQLQHGGLALALSRAGGPEIQQMSDHYIQTNRRVHTGDAIVTTAGKLPCKMIIHAVGPPVPKNPSAKDVSAAKPFLESVIWKILTLAQYNNLQSVAIPAISSGLYNFPRHICADIIVNTVKSFSDKQHPQSTSLEVRLVNNDDPSVREMLRACQQLLGPSGTMQKQTIVSTKSA</sequence>
<dbReference type="PROSITE" id="PS51154">
    <property type="entry name" value="MACRO"/>
    <property type="match status" value="1"/>
</dbReference>
<dbReference type="PANTHER" id="PTHR11106">
    <property type="entry name" value="GANGLIOSIDE INDUCED DIFFERENTIATION ASSOCIATED PROTEIN 2-RELATED"/>
    <property type="match status" value="1"/>
</dbReference>
<reference evidence="2" key="3">
    <citation type="submission" date="2025-08" db="UniProtKB">
        <authorList>
            <consortium name="Ensembl"/>
        </authorList>
    </citation>
    <scope>IDENTIFICATION</scope>
</reference>
<dbReference type="Bgee" id="ENSAMXG00000035670">
    <property type="expression patterns" value="Expressed in intestine and 4 other cell types or tissues"/>
</dbReference>
<dbReference type="SMART" id="SM00506">
    <property type="entry name" value="A1pp"/>
    <property type="match status" value="1"/>
</dbReference>
<reference evidence="3" key="1">
    <citation type="submission" date="2013-03" db="EMBL/GenBank/DDBJ databases">
        <authorList>
            <person name="Jeffery W."/>
            <person name="Warren W."/>
            <person name="Wilson R.K."/>
        </authorList>
    </citation>
    <scope>NUCLEOTIDE SEQUENCE</scope>
    <source>
        <strain evidence="3">female</strain>
    </source>
</reference>